<dbReference type="PANTHER" id="PTHR33371">
    <property type="entry name" value="INTERMEMBRANE PHOSPHOLIPID TRANSPORT SYSTEM BINDING PROTEIN MLAD-RELATED"/>
    <property type="match status" value="1"/>
</dbReference>
<keyword evidence="2" id="KW-1133">Transmembrane helix</keyword>
<evidence type="ECO:0000256" key="1">
    <source>
        <dbReference type="SAM" id="MobiDB-lite"/>
    </source>
</evidence>
<evidence type="ECO:0000259" key="4">
    <source>
        <dbReference type="Pfam" id="PF11887"/>
    </source>
</evidence>
<reference evidence="5 6" key="1">
    <citation type="submission" date="2024-12" db="EMBL/GenBank/DDBJ databases">
        <title>The coexistence of Mycolicibacterium septicum and Mycolicibacterium nivoides in clinical samples.</title>
        <authorList>
            <person name="Wang C."/>
            <person name="Feng Y."/>
            <person name="Zong Z."/>
        </authorList>
    </citation>
    <scope>NUCLEOTIDE SEQUENCE [LARGE SCALE GENOMIC DNA]</scope>
    <source>
        <strain evidence="5 6">120310</strain>
    </source>
</reference>
<dbReference type="InterPro" id="IPR052336">
    <property type="entry name" value="MlaD_Phospholipid_Transporter"/>
</dbReference>
<evidence type="ECO:0000259" key="3">
    <source>
        <dbReference type="Pfam" id="PF02470"/>
    </source>
</evidence>
<keyword evidence="2" id="KW-0812">Transmembrane</keyword>
<dbReference type="PANTHER" id="PTHR33371:SF19">
    <property type="entry name" value="MCE-FAMILY PROTEIN MCE4A"/>
    <property type="match status" value="1"/>
</dbReference>
<sequence length="430" mass="45162">MVSRRRSDSVTTETLGRPRADRRATEPTSVANVGGGRAWLRPVAGLTTVLSIGLTITLVAVLFRGDLSSTVQVTVLSSRAGLVMNPDAKVKLRGVQVGAVKSLETLPDGRAVLHLAMDPAQLQQIPANVGVDIASTTVFGAKYVRLTDPVDPSPQTMVPGQVLDASRVTVEVNTVFEQLTAVLSTIDPAKLNQTLGAIASAIDGRGQSIGQMLVDLDTYLATLDPGLPALSHDLTTAPTVFNAYADAAPDLLTAAGNASRISQSIVDEQHNLDAFLVSLIGLADVGNEVLTANRVPLADAVHLLAPTTDLTSQYNQALYCLMGGLIQAAYIKQPQVPGAMVNAGFVLGKERYRYPTDLPKVAATGGPQCVAGLPNVRYLSRPPFVIADVGTNPARYGNEGILLNTDALKQRLFGPIDGPPRNSAQIGQPG</sequence>
<feature type="domain" description="Mce/MlaD" evidence="3">
    <location>
        <begin position="70"/>
        <end position="148"/>
    </location>
</feature>
<feature type="region of interest" description="Disordered" evidence="1">
    <location>
        <begin position="1"/>
        <end position="31"/>
    </location>
</feature>
<dbReference type="Pfam" id="PF02470">
    <property type="entry name" value="MlaD"/>
    <property type="match status" value="1"/>
</dbReference>
<dbReference type="EMBL" id="JBKBDE010000018">
    <property type="protein sequence ID" value="MFN6555149.1"/>
    <property type="molecule type" value="Genomic_DNA"/>
</dbReference>
<dbReference type="RefSeq" id="WP_409553106.1">
    <property type="nucleotide sequence ID" value="NZ_JBKBDE010000018.1"/>
</dbReference>
<evidence type="ECO:0000313" key="6">
    <source>
        <dbReference type="Proteomes" id="UP001635817"/>
    </source>
</evidence>
<proteinExistence type="predicted"/>
<feature type="domain" description="Mammalian cell entry C-terminal" evidence="4">
    <location>
        <begin position="154"/>
        <end position="367"/>
    </location>
</feature>
<protein>
    <submittedName>
        <fullName evidence="5">MCE family protein</fullName>
    </submittedName>
</protein>
<name>A0ABW9M4D5_9MYCO</name>
<dbReference type="InterPro" id="IPR003399">
    <property type="entry name" value="Mce/MlaD"/>
</dbReference>
<accession>A0ABW9M4D5</accession>
<comment type="caution">
    <text evidence="5">The sequence shown here is derived from an EMBL/GenBank/DDBJ whole genome shotgun (WGS) entry which is preliminary data.</text>
</comment>
<dbReference type="NCBIfam" id="TIGR00996">
    <property type="entry name" value="Mtu_fam_mce"/>
    <property type="match status" value="1"/>
</dbReference>
<dbReference type="Proteomes" id="UP001635817">
    <property type="component" value="Unassembled WGS sequence"/>
</dbReference>
<organism evidence="5 6">
    <name type="scientific">Mycolicibacterium septicum</name>
    <dbReference type="NCBI Taxonomy" id="98668"/>
    <lineage>
        <taxon>Bacteria</taxon>
        <taxon>Bacillati</taxon>
        <taxon>Actinomycetota</taxon>
        <taxon>Actinomycetes</taxon>
        <taxon>Mycobacteriales</taxon>
        <taxon>Mycobacteriaceae</taxon>
        <taxon>Mycolicibacterium</taxon>
    </lineage>
</organism>
<gene>
    <name evidence="5" type="ORF">ACK4CP_32485</name>
</gene>
<keyword evidence="6" id="KW-1185">Reference proteome</keyword>
<dbReference type="Pfam" id="PF11887">
    <property type="entry name" value="Mce4_CUP1"/>
    <property type="match status" value="1"/>
</dbReference>
<evidence type="ECO:0000256" key="2">
    <source>
        <dbReference type="SAM" id="Phobius"/>
    </source>
</evidence>
<keyword evidence="2" id="KW-0472">Membrane</keyword>
<feature type="compositionally biased region" description="Basic and acidic residues" evidence="1">
    <location>
        <begin position="16"/>
        <end position="25"/>
    </location>
</feature>
<evidence type="ECO:0000313" key="5">
    <source>
        <dbReference type="EMBL" id="MFN6555149.1"/>
    </source>
</evidence>
<dbReference type="InterPro" id="IPR005693">
    <property type="entry name" value="Mce"/>
</dbReference>
<feature type="transmembrane region" description="Helical" evidence="2">
    <location>
        <begin position="43"/>
        <end position="63"/>
    </location>
</feature>
<dbReference type="InterPro" id="IPR024516">
    <property type="entry name" value="Mce_C"/>
</dbReference>